<accession>A0ABV2YNI9</accession>
<dbReference type="Proteomes" id="UP001550850">
    <property type="component" value="Unassembled WGS sequence"/>
</dbReference>
<gene>
    <name evidence="2" type="ORF">AB0E65_24145</name>
</gene>
<reference evidence="2 3" key="1">
    <citation type="submission" date="2024-06" db="EMBL/GenBank/DDBJ databases">
        <title>The Natural Products Discovery Center: Release of the First 8490 Sequenced Strains for Exploring Actinobacteria Biosynthetic Diversity.</title>
        <authorList>
            <person name="Kalkreuter E."/>
            <person name="Kautsar S.A."/>
            <person name="Yang D."/>
            <person name="Bader C.D."/>
            <person name="Teijaro C.N."/>
            <person name="Fluegel L."/>
            <person name="Davis C.M."/>
            <person name="Simpson J.R."/>
            <person name="Lauterbach L."/>
            <person name="Steele A.D."/>
            <person name="Gui C."/>
            <person name="Meng S."/>
            <person name="Li G."/>
            <person name="Viehrig K."/>
            <person name="Ye F."/>
            <person name="Su P."/>
            <person name="Kiefer A.F."/>
            <person name="Nichols A."/>
            <person name="Cepeda A.J."/>
            <person name="Yan W."/>
            <person name="Fan B."/>
            <person name="Jiang Y."/>
            <person name="Adhikari A."/>
            <person name="Zheng C.-J."/>
            <person name="Schuster L."/>
            <person name="Cowan T.M."/>
            <person name="Smanski M.J."/>
            <person name="Chevrette M.G."/>
            <person name="De Carvalho L.P.S."/>
            <person name="Shen B."/>
        </authorList>
    </citation>
    <scope>NUCLEOTIDE SEQUENCE [LARGE SCALE GENOMIC DNA]</scope>
    <source>
        <strain evidence="2 3">NPDC038104</strain>
    </source>
</reference>
<proteinExistence type="predicted"/>
<protein>
    <submittedName>
        <fullName evidence="2">Uncharacterized protein</fullName>
    </submittedName>
</protein>
<name>A0ABV2YNI9_9ACTN</name>
<evidence type="ECO:0000256" key="1">
    <source>
        <dbReference type="SAM" id="MobiDB-lite"/>
    </source>
</evidence>
<feature type="compositionally biased region" description="Basic and acidic residues" evidence="1">
    <location>
        <begin position="1"/>
        <end position="11"/>
    </location>
</feature>
<dbReference type="RefSeq" id="WP_159105524.1">
    <property type="nucleotide sequence ID" value="NZ_BEVZ01000002.1"/>
</dbReference>
<feature type="region of interest" description="Disordered" evidence="1">
    <location>
        <begin position="1"/>
        <end position="22"/>
    </location>
</feature>
<sequence>METNLPDREKTAASLPPLGGPREAPHWVAWLLAGDLDDDGSEPHICRGID</sequence>
<dbReference type="EMBL" id="JBEZUR010000053">
    <property type="protein sequence ID" value="MEU3557281.1"/>
    <property type="molecule type" value="Genomic_DNA"/>
</dbReference>
<evidence type="ECO:0000313" key="3">
    <source>
        <dbReference type="Proteomes" id="UP001550850"/>
    </source>
</evidence>
<evidence type="ECO:0000313" key="2">
    <source>
        <dbReference type="EMBL" id="MEU3557281.1"/>
    </source>
</evidence>
<keyword evidence="3" id="KW-1185">Reference proteome</keyword>
<comment type="caution">
    <text evidence="2">The sequence shown here is derived from an EMBL/GenBank/DDBJ whole genome shotgun (WGS) entry which is preliminary data.</text>
</comment>
<organism evidence="2 3">
    <name type="scientific">Streptomyces fragilis</name>
    <dbReference type="NCBI Taxonomy" id="67301"/>
    <lineage>
        <taxon>Bacteria</taxon>
        <taxon>Bacillati</taxon>
        <taxon>Actinomycetota</taxon>
        <taxon>Actinomycetes</taxon>
        <taxon>Kitasatosporales</taxon>
        <taxon>Streptomycetaceae</taxon>
        <taxon>Streptomyces</taxon>
    </lineage>
</organism>